<dbReference type="EMBL" id="ML170158">
    <property type="protein sequence ID" value="TDL28080.1"/>
    <property type="molecule type" value="Genomic_DNA"/>
</dbReference>
<dbReference type="Pfam" id="PF07978">
    <property type="entry name" value="NIPSNAP"/>
    <property type="match status" value="1"/>
</dbReference>
<comment type="similarity">
    <text evidence="1">Belongs to the NipSnap family.</text>
</comment>
<evidence type="ECO:0000313" key="3">
    <source>
        <dbReference type="EMBL" id="TDL28080.1"/>
    </source>
</evidence>
<dbReference type="InterPro" id="IPR011008">
    <property type="entry name" value="Dimeric_a/b-barrel"/>
</dbReference>
<keyword evidence="4" id="KW-1185">Reference proteome</keyword>
<dbReference type="PANTHER" id="PTHR21017:SF17">
    <property type="entry name" value="PROTEIN NIPSNAP"/>
    <property type="match status" value="1"/>
</dbReference>
<dbReference type="VEuPathDB" id="FungiDB:BD410DRAFT_812124"/>
<dbReference type="InterPro" id="IPR012577">
    <property type="entry name" value="NIPSNAP"/>
</dbReference>
<sequence>MLPKFAFRATGQRFARNIGSRAISVKSLLHGSPEAKAVGEVELQQHSRLVGRGKYVHAFEIHRVRPDATEQYKQAAESYYTAIKSDPNLHVKLTGSWETVVGELDTYVHILEYENYAGYDRSTALMRDSEHLKAYNRMLPFLTSRSSQLNQEFAFLPSSPPRTQGGIFELRSYQLQPGALLEWEHVWRRGIDARRKFVEPVGAWFSQVGRLHQVHHLWQYPNLESRKETRENAWQLDGWSDTVHKTAQLAKYMDAFILVPLPFSPLK</sequence>
<feature type="domain" description="NIPSNAP" evidence="2">
    <location>
        <begin position="168"/>
        <end position="265"/>
    </location>
</feature>
<gene>
    <name evidence="3" type="ORF">BD410DRAFT_812124</name>
</gene>
<dbReference type="FunFam" id="3.30.70.100:FF:000004">
    <property type="entry name" value="NIPSNAP family protein"/>
    <property type="match status" value="1"/>
</dbReference>
<dbReference type="Gene3D" id="3.30.70.100">
    <property type="match status" value="2"/>
</dbReference>
<dbReference type="OrthoDB" id="10262843at2759"/>
<organism evidence="3 4">
    <name type="scientific">Rickenella mellea</name>
    <dbReference type="NCBI Taxonomy" id="50990"/>
    <lineage>
        <taxon>Eukaryota</taxon>
        <taxon>Fungi</taxon>
        <taxon>Dikarya</taxon>
        <taxon>Basidiomycota</taxon>
        <taxon>Agaricomycotina</taxon>
        <taxon>Agaricomycetes</taxon>
        <taxon>Hymenochaetales</taxon>
        <taxon>Rickenellaceae</taxon>
        <taxon>Rickenella</taxon>
    </lineage>
</organism>
<reference evidence="3 4" key="1">
    <citation type="submission" date="2018-06" db="EMBL/GenBank/DDBJ databases">
        <title>A transcriptomic atlas of mushroom development highlights an independent origin of complex multicellularity.</title>
        <authorList>
            <consortium name="DOE Joint Genome Institute"/>
            <person name="Krizsan K."/>
            <person name="Almasi E."/>
            <person name="Merenyi Z."/>
            <person name="Sahu N."/>
            <person name="Viragh M."/>
            <person name="Koszo T."/>
            <person name="Mondo S."/>
            <person name="Kiss B."/>
            <person name="Balint B."/>
            <person name="Kues U."/>
            <person name="Barry K."/>
            <person name="Hegedus J.C."/>
            <person name="Henrissat B."/>
            <person name="Johnson J."/>
            <person name="Lipzen A."/>
            <person name="Ohm R."/>
            <person name="Nagy I."/>
            <person name="Pangilinan J."/>
            <person name="Yan J."/>
            <person name="Xiong Y."/>
            <person name="Grigoriev I.V."/>
            <person name="Hibbett D.S."/>
            <person name="Nagy L.G."/>
        </authorList>
    </citation>
    <scope>NUCLEOTIDE SEQUENCE [LARGE SCALE GENOMIC DNA]</scope>
    <source>
        <strain evidence="3 4">SZMC22713</strain>
    </source>
</reference>
<protein>
    <submittedName>
        <fullName evidence="3">NIPSNAP-domain-containing protein</fullName>
    </submittedName>
</protein>
<evidence type="ECO:0000256" key="1">
    <source>
        <dbReference type="ARBA" id="ARBA00005291"/>
    </source>
</evidence>
<proteinExistence type="inferred from homology"/>
<dbReference type="Proteomes" id="UP000294933">
    <property type="component" value="Unassembled WGS sequence"/>
</dbReference>
<name>A0A4Y7QMD1_9AGAM</name>
<evidence type="ECO:0000259" key="2">
    <source>
        <dbReference type="Pfam" id="PF07978"/>
    </source>
</evidence>
<dbReference type="AlphaFoldDB" id="A0A4Y7QMD1"/>
<dbReference type="GO" id="GO:0000423">
    <property type="term" value="P:mitophagy"/>
    <property type="evidence" value="ECO:0007669"/>
    <property type="project" value="UniProtKB-ARBA"/>
</dbReference>
<dbReference type="InterPro" id="IPR051557">
    <property type="entry name" value="NipSnap_domain"/>
</dbReference>
<evidence type="ECO:0000313" key="4">
    <source>
        <dbReference type="Proteomes" id="UP000294933"/>
    </source>
</evidence>
<dbReference type="GO" id="GO:0005739">
    <property type="term" value="C:mitochondrion"/>
    <property type="evidence" value="ECO:0007669"/>
    <property type="project" value="TreeGrafter"/>
</dbReference>
<dbReference type="PANTHER" id="PTHR21017">
    <property type="entry name" value="NIPSNAP-RELATED"/>
    <property type="match status" value="1"/>
</dbReference>
<accession>A0A4Y7QMD1</accession>
<dbReference type="SUPFAM" id="SSF54909">
    <property type="entry name" value="Dimeric alpha+beta barrel"/>
    <property type="match status" value="2"/>
</dbReference>
<dbReference type="STRING" id="50990.A0A4Y7QMD1"/>